<organism evidence="1 2">
    <name type="scientific">Tunturiibacter gelidiferens</name>
    <dbReference type="NCBI Taxonomy" id="3069689"/>
    <lineage>
        <taxon>Bacteria</taxon>
        <taxon>Pseudomonadati</taxon>
        <taxon>Acidobacteriota</taxon>
        <taxon>Terriglobia</taxon>
        <taxon>Terriglobales</taxon>
        <taxon>Acidobacteriaceae</taxon>
        <taxon>Tunturiibacter</taxon>
    </lineage>
</organism>
<accession>A0ACC5P423</accession>
<proteinExistence type="predicted"/>
<sequence>MNTICPSATGSACRAQLLELLGKYAVFVNGYKTSVNAFVETLRKDPLLTFEYDFNRPTGQPTNSTFRLIGQTVQGGWTLTLNGAASIYNSTPSSAILGSSLLRDIQVASEASYDFSKAKKATIIGHSTASAAYYFQDQTSPAILSVTPSQPCARSFVH</sequence>
<reference evidence="1" key="1">
    <citation type="submission" date="2020-08" db="EMBL/GenBank/DDBJ databases">
        <title>Genomic Encyclopedia of Type Strains, Phase IV (KMG-V): Genome sequencing to study the core and pangenomes of soil and plant-associated prokaryotes.</title>
        <authorList>
            <person name="Whitman W."/>
        </authorList>
    </citation>
    <scope>NUCLEOTIDE SEQUENCE</scope>
    <source>
        <strain evidence="1">M8UP15</strain>
    </source>
</reference>
<protein>
    <submittedName>
        <fullName evidence="1">Uncharacterized protein</fullName>
    </submittedName>
</protein>
<comment type="caution">
    <text evidence="1">The sequence shown here is derived from an EMBL/GenBank/DDBJ whole genome shotgun (WGS) entry which is preliminary data.</text>
</comment>
<gene>
    <name evidence="1" type="ORF">HDF13_003798</name>
</gene>
<name>A0ACC5P423_9BACT</name>
<dbReference type="EMBL" id="JACHEA010000001">
    <property type="protein sequence ID" value="MBB5341465.1"/>
    <property type="molecule type" value="Genomic_DNA"/>
</dbReference>
<dbReference type="Proteomes" id="UP000569005">
    <property type="component" value="Unassembled WGS sequence"/>
</dbReference>
<evidence type="ECO:0000313" key="1">
    <source>
        <dbReference type="EMBL" id="MBB5341465.1"/>
    </source>
</evidence>
<keyword evidence="2" id="KW-1185">Reference proteome</keyword>
<evidence type="ECO:0000313" key="2">
    <source>
        <dbReference type="Proteomes" id="UP000569005"/>
    </source>
</evidence>